<dbReference type="AlphaFoldDB" id="A0A183NHH6"/>
<dbReference type="EMBL" id="UZAL01001755">
    <property type="protein sequence ID" value="VDO79276.1"/>
    <property type="molecule type" value="Genomic_DNA"/>
</dbReference>
<sequence length="128" mass="14224">MQLDDLDFSDDLALLSHVHQRMRAKTASEAAASTTKITYNHHKHFTVRLIRPHKCALNTVANTTTTNVETKTITTTNVNINHDTTNHVLIKNSNLFVNEDDLAYATTIGLNTNMNSTDIISPSSYPSL</sequence>
<keyword evidence="2" id="KW-1185">Reference proteome</keyword>
<feature type="non-terminal residue" evidence="1">
    <location>
        <position position="128"/>
    </location>
</feature>
<gene>
    <name evidence="1" type="ORF">SMTD_LOCUS1561</name>
</gene>
<organism evidence="1 2">
    <name type="scientific">Schistosoma mattheei</name>
    <dbReference type="NCBI Taxonomy" id="31246"/>
    <lineage>
        <taxon>Eukaryota</taxon>
        <taxon>Metazoa</taxon>
        <taxon>Spiralia</taxon>
        <taxon>Lophotrochozoa</taxon>
        <taxon>Platyhelminthes</taxon>
        <taxon>Trematoda</taxon>
        <taxon>Digenea</taxon>
        <taxon>Strigeidida</taxon>
        <taxon>Schistosomatoidea</taxon>
        <taxon>Schistosomatidae</taxon>
        <taxon>Schistosoma</taxon>
    </lineage>
</organism>
<evidence type="ECO:0000313" key="2">
    <source>
        <dbReference type="Proteomes" id="UP000269396"/>
    </source>
</evidence>
<evidence type="ECO:0000313" key="1">
    <source>
        <dbReference type="EMBL" id="VDO79276.1"/>
    </source>
</evidence>
<accession>A0A183NHH6</accession>
<proteinExistence type="predicted"/>
<protein>
    <submittedName>
        <fullName evidence="1">Uncharacterized protein</fullName>
    </submittedName>
</protein>
<dbReference type="Proteomes" id="UP000269396">
    <property type="component" value="Unassembled WGS sequence"/>
</dbReference>
<name>A0A183NHH6_9TREM</name>
<reference evidence="1 2" key="1">
    <citation type="submission" date="2018-11" db="EMBL/GenBank/DDBJ databases">
        <authorList>
            <consortium name="Pathogen Informatics"/>
        </authorList>
    </citation>
    <scope>NUCLEOTIDE SEQUENCE [LARGE SCALE GENOMIC DNA]</scope>
    <source>
        <strain>Denwood</strain>
        <strain evidence="2">Zambia</strain>
    </source>
</reference>